<dbReference type="EMBL" id="KN822233">
    <property type="protein sequence ID" value="KIM51921.1"/>
    <property type="molecule type" value="Genomic_DNA"/>
</dbReference>
<dbReference type="PANTHER" id="PTHR13379">
    <property type="entry name" value="UNCHARACTERIZED DUF1308"/>
    <property type="match status" value="1"/>
</dbReference>
<sequence length="686" mass="75567">MASRTSEGFPRSELHALLARLQHIETAAQSYAPLVLEPPIIYATTTSPDNLDENKKDALPGLRLLKEGISRECTILKTVLEGRLCQSKDAPQSFSTNAPYLIAVWQELINSCYPVAVYRTFSIERSRVTSHKRTQSGRVVKVDVVSEGGERWIRVNTIKNSRLMVEFREMDSYLTSSSSGESDSEHFTHNEGSNNNQGAFDNSVLRMARELLAAAVANPLPVSGHVPRITIRLTRLSPTFVDSSGVEADPRIAYTIERLQEMGIDVQLGEQPDVLGNSQLQQQYPLPHLDPTLNINLDLSALIALVSDTTHAPLPLTFDEARARFRHRKVSVTKEIESGANERMSARANGYDVTTEIEVDDRADELLQNDENGQTRALSRQVIQEMYGGLLEDMHSRLSALCEDSPNSVVDMEVDANASAPRSSHSGSVMFWTTEEASQRCLDIVAKIGGPREQRRARALLATHECVGPPESIKEAAGRKRNKEATERVYWEHSRYPPAYLSLVPVHIIPSWLTPTSSPDDGTSSLGAITQPLSLVFFSALSATCTELLADSTDKELCAKRLAVSTEGQSSPFTLDVTQGLSVDRHPDILAAPVLCTAKLTRHTVASMYAGASRRWTTLTANRASIRELLKGVKKRAKGSEPATWHVFGDHRCGRDTGAIPRIQAAIWVVDPRSLAEEMRKDGSVA</sequence>
<protein>
    <recommendedName>
        <fullName evidence="4">DUF1308 domain-containing protein</fullName>
    </recommendedName>
</protein>
<dbReference type="OrthoDB" id="14527at2759"/>
<dbReference type="PANTHER" id="PTHR13379:SF0">
    <property type="entry name" value="UPF0415 PROTEIN C7ORF25"/>
    <property type="match status" value="1"/>
</dbReference>
<name>A0A0C3D745_9AGAM</name>
<dbReference type="InParanoid" id="A0A0C3D745"/>
<accession>A0A0C3D745</accession>
<keyword evidence="3" id="KW-1185">Reference proteome</keyword>
<proteinExistence type="predicted"/>
<dbReference type="Proteomes" id="UP000053989">
    <property type="component" value="Unassembled WGS sequence"/>
</dbReference>
<dbReference type="HOGENOM" id="CLU_019578_0_0_1"/>
<reference evidence="3" key="2">
    <citation type="submission" date="2015-01" db="EMBL/GenBank/DDBJ databases">
        <title>Evolutionary Origins and Diversification of the Mycorrhizal Mutualists.</title>
        <authorList>
            <consortium name="DOE Joint Genome Institute"/>
            <consortium name="Mycorrhizal Genomics Consortium"/>
            <person name="Kohler A."/>
            <person name="Kuo A."/>
            <person name="Nagy L.G."/>
            <person name="Floudas D."/>
            <person name="Copeland A."/>
            <person name="Barry K.W."/>
            <person name="Cichocki N."/>
            <person name="Veneault-Fourrey C."/>
            <person name="LaButti K."/>
            <person name="Lindquist E.A."/>
            <person name="Lipzen A."/>
            <person name="Lundell T."/>
            <person name="Morin E."/>
            <person name="Murat C."/>
            <person name="Riley R."/>
            <person name="Ohm R."/>
            <person name="Sun H."/>
            <person name="Tunlid A."/>
            <person name="Henrissat B."/>
            <person name="Grigoriev I.V."/>
            <person name="Hibbett D.S."/>
            <person name="Martin F."/>
        </authorList>
    </citation>
    <scope>NUCLEOTIDE SEQUENCE [LARGE SCALE GENOMIC DNA]</scope>
    <source>
        <strain evidence="3">Foug A</strain>
    </source>
</reference>
<dbReference type="STRING" id="1036808.A0A0C3D745"/>
<evidence type="ECO:0008006" key="4">
    <source>
        <dbReference type="Google" id="ProtNLM"/>
    </source>
</evidence>
<evidence type="ECO:0000256" key="1">
    <source>
        <dbReference type="SAM" id="MobiDB-lite"/>
    </source>
</evidence>
<reference evidence="2 3" key="1">
    <citation type="submission" date="2014-04" db="EMBL/GenBank/DDBJ databases">
        <authorList>
            <consortium name="DOE Joint Genome Institute"/>
            <person name="Kuo A."/>
            <person name="Kohler A."/>
            <person name="Nagy L.G."/>
            <person name="Floudas D."/>
            <person name="Copeland A."/>
            <person name="Barry K.W."/>
            <person name="Cichocki N."/>
            <person name="Veneault-Fourrey C."/>
            <person name="LaButti K."/>
            <person name="Lindquist E.A."/>
            <person name="Lipzen A."/>
            <person name="Lundell T."/>
            <person name="Morin E."/>
            <person name="Murat C."/>
            <person name="Sun H."/>
            <person name="Tunlid A."/>
            <person name="Henrissat B."/>
            <person name="Grigoriev I.V."/>
            <person name="Hibbett D.S."/>
            <person name="Martin F."/>
            <person name="Nordberg H.P."/>
            <person name="Cantor M.N."/>
            <person name="Hua S.X."/>
        </authorList>
    </citation>
    <scope>NUCLEOTIDE SEQUENCE [LARGE SCALE GENOMIC DNA]</scope>
    <source>
        <strain evidence="2 3">Foug A</strain>
    </source>
</reference>
<evidence type="ECO:0000313" key="3">
    <source>
        <dbReference type="Proteomes" id="UP000053989"/>
    </source>
</evidence>
<organism evidence="2 3">
    <name type="scientific">Scleroderma citrinum Foug A</name>
    <dbReference type="NCBI Taxonomy" id="1036808"/>
    <lineage>
        <taxon>Eukaryota</taxon>
        <taxon>Fungi</taxon>
        <taxon>Dikarya</taxon>
        <taxon>Basidiomycota</taxon>
        <taxon>Agaricomycotina</taxon>
        <taxon>Agaricomycetes</taxon>
        <taxon>Agaricomycetidae</taxon>
        <taxon>Boletales</taxon>
        <taxon>Sclerodermatineae</taxon>
        <taxon>Sclerodermataceae</taxon>
        <taxon>Scleroderma</taxon>
    </lineage>
</organism>
<gene>
    <name evidence="2" type="ORF">SCLCIDRAFT_1224119</name>
</gene>
<dbReference type="AlphaFoldDB" id="A0A0C3D745"/>
<evidence type="ECO:0000313" key="2">
    <source>
        <dbReference type="EMBL" id="KIM51921.1"/>
    </source>
</evidence>
<feature type="region of interest" description="Disordered" evidence="1">
    <location>
        <begin position="175"/>
        <end position="199"/>
    </location>
</feature>
<feature type="compositionally biased region" description="Polar residues" evidence="1">
    <location>
        <begin position="190"/>
        <end position="199"/>
    </location>
</feature>